<proteinExistence type="predicted"/>
<keyword evidence="2" id="KW-1185">Reference proteome</keyword>
<sequence length="818" mass="92755">MSQSNKPPCQICSKIGHTATTCWYRFNQHFQSPSTPHPQAHIAQSHIPPTPPPTPTYDQNWYPDTGATNHISSNLDNLSLNTNVYTGSDQIQVGNGQGLKILHTGSSILYAASKSFFLNKILHASEIKKNLLSVSQFTKDNNVYFEFHPSFFSVKDPSLGAILLKGPSKNGLYPLHTLTSPSTSPASYIGERVSVPQWHACLGHPALRIVKEILSKHHLAVTKNKSFPVCHACQLGKSHKLPFHLSHSVSSTPFELIFMDVWGPSPTESVHGNKYYLSIIDDFSKFIWLFPIDAKSKVAQTFINFQLQIERYFDCKTKSVQTDFGGEFQALKPHLLKSGIIHRLSCPHTHEQNGYVERRHRHIVETGLTLMATAYIPHQYWDDAFITATYLINRLPSLIIDHKTPLELLFNQTPDYTFLRTFGCACWPYLRPYNSHKMDYCSDLCVFLGYSPHHRGYRCLQPSSGRIFISRHVIFDETRFPFQQTIPPSTDLQTSLTSLPSSFSISQPHPLTNDLSTLSSTTLYPNLSPNSQPKPNPENRNLHPMTTRSKNNIHKPKSLPPDMTPTPRALITEIQEIEPTSFSTASKSPHWRQAMNEEFHALLDNGTWVLVPPKPNINLVGCKWVYRIKKRADGSIERYKARLVAKGFHQLLGIDYDDTFSPVVKPTTIRTVLSFAVSQNWPIRQLDVKNAFLHGHLQETVYMTQPPGFFDPSCPEYVCHLQKSLYGLKQAPRAWFSRLSNKLIEMGFTASKADTSLFIFRSNQAVIFLLIYVDDIIIIGTQQSFLDSIITNLQQNFALKDLGPLHYFLGIEALQDKR</sequence>
<evidence type="ECO:0000313" key="1">
    <source>
        <dbReference type="EMBL" id="KAJ0082237.1"/>
    </source>
</evidence>
<evidence type="ECO:0000313" key="2">
    <source>
        <dbReference type="Proteomes" id="UP001164250"/>
    </source>
</evidence>
<organism evidence="1 2">
    <name type="scientific">Pistacia atlantica</name>
    <dbReference type="NCBI Taxonomy" id="434234"/>
    <lineage>
        <taxon>Eukaryota</taxon>
        <taxon>Viridiplantae</taxon>
        <taxon>Streptophyta</taxon>
        <taxon>Embryophyta</taxon>
        <taxon>Tracheophyta</taxon>
        <taxon>Spermatophyta</taxon>
        <taxon>Magnoliopsida</taxon>
        <taxon>eudicotyledons</taxon>
        <taxon>Gunneridae</taxon>
        <taxon>Pentapetalae</taxon>
        <taxon>rosids</taxon>
        <taxon>malvids</taxon>
        <taxon>Sapindales</taxon>
        <taxon>Anacardiaceae</taxon>
        <taxon>Pistacia</taxon>
    </lineage>
</organism>
<name>A0ACC1A7H1_9ROSI</name>
<gene>
    <name evidence="1" type="ORF">Patl1_12371</name>
</gene>
<reference evidence="2" key="1">
    <citation type="journal article" date="2023" name="G3 (Bethesda)">
        <title>Genome assembly and association tests identify interacting loci associated with vigor, precocity, and sex in interspecific pistachio rootstocks.</title>
        <authorList>
            <person name="Palmer W."/>
            <person name="Jacygrad E."/>
            <person name="Sagayaradj S."/>
            <person name="Cavanaugh K."/>
            <person name="Han R."/>
            <person name="Bertier L."/>
            <person name="Beede B."/>
            <person name="Kafkas S."/>
            <person name="Golino D."/>
            <person name="Preece J."/>
            <person name="Michelmore R."/>
        </authorList>
    </citation>
    <scope>NUCLEOTIDE SEQUENCE [LARGE SCALE GENOMIC DNA]</scope>
</reference>
<protein>
    <submittedName>
        <fullName evidence="1">Uncharacterized protein</fullName>
    </submittedName>
</protein>
<comment type="caution">
    <text evidence="1">The sequence shown here is derived from an EMBL/GenBank/DDBJ whole genome shotgun (WGS) entry which is preliminary data.</text>
</comment>
<accession>A0ACC1A7H1</accession>
<dbReference type="Proteomes" id="UP001164250">
    <property type="component" value="Chromosome 12"/>
</dbReference>
<dbReference type="EMBL" id="CM047908">
    <property type="protein sequence ID" value="KAJ0082237.1"/>
    <property type="molecule type" value="Genomic_DNA"/>
</dbReference>